<protein>
    <submittedName>
        <fullName evidence="2">Homogentisate 1,2-dioxygenase</fullName>
    </submittedName>
</protein>
<gene>
    <name evidence="2" type="ORF">PQ455_01715</name>
</gene>
<accession>A0ABY7TMR7</accession>
<keyword evidence="1" id="KW-0732">Signal</keyword>
<reference evidence="2 3" key="1">
    <citation type="submission" date="2023-02" db="EMBL/GenBank/DDBJ databases">
        <title>Genome sequence of Sphingomonas naphthae.</title>
        <authorList>
            <person name="Kim S."/>
            <person name="Heo J."/>
            <person name="Kwon S.-W."/>
        </authorList>
    </citation>
    <scope>NUCLEOTIDE SEQUENCE [LARGE SCALE GENOMIC DNA]</scope>
    <source>
        <strain evidence="2 3">KACC 18716</strain>
    </source>
</reference>
<feature type="chain" id="PRO_5045662183" evidence="1">
    <location>
        <begin position="22"/>
        <end position="177"/>
    </location>
</feature>
<evidence type="ECO:0000313" key="3">
    <source>
        <dbReference type="Proteomes" id="UP001220395"/>
    </source>
</evidence>
<evidence type="ECO:0000256" key="1">
    <source>
        <dbReference type="SAM" id="SignalP"/>
    </source>
</evidence>
<dbReference type="EMBL" id="CP117411">
    <property type="protein sequence ID" value="WCT73977.1"/>
    <property type="molecule type" value="Genomic_DNA"/>
</dbReference>
<proteinExistence type="predicted"/>
<sequence>MRIFTCLMLAGLAAAPIAATAQGMADHPAPQCAATPAPLPPELSGWATRSAITAATTPAGLKAATLTLGKGADATLGQTSGVTYVVRPEKPGGSVSYGGLFAFTVAKAGTYRVALGSGAWIDVLKGKTASVSTAHGHGPDCTGVRKMVDFALTPGKYVLQVAANGSATLPLMVTAVK</sequence>
<keyword evidence="3" id="KW-1185">Reference proteome</keyword>
<dbReference type="Proteomes" id="UP001220395">
    <property type="component" value="Chromosome"/>
</dbReference>
<evidence type="ECO:0000313" key="2">
    <source>
        <dbReference type="EMBL" id="WCT73977.1"/>
    </source>
</evidence>
<name>A0ABY7TMR7_9SPHN</name>
<dbReference type="RefSeq" id="WP_273688652.1">
    <property type="nucleotide sequence ID" value="NZ_CP117411.1"/>
</dbReference>
<organism evidence="2 3">
    <name type="scientific">Sphingomonas naphthae</name>
    <dbReference type="NCBI Taxonomy" id="1813468"/>
    <lineage>
        <taxon>Bacteria</taxon>
        <taxon>Pseudomonadati</taxon>
        <taxon>Pseudomonadota</taxon>
        <taxon>Alphaproteobacteria</taxon>
        <taxon>Sphingomonadales</taxon>
        <taxon>Sphingomonadaceae</taxon>
        <taxon>Sphingomonas</taxon>
    </lineage>
</organism>
<feature type="signal peptide" evidence="1">
    <location>
        <begin position="1"/>
        <end position="21"/>
    </location>
</feature>